<accession>A0A6G7Y6L8</accession>
<feature type="transmembrane region" description="Helical" evidence="1">
    <location>
        <begin position="79"/>
        <end position="100"/>
    </location>
</feature>
<organism evidence="2 3">
    <name type="scientific">Propioniciclava coleopterorum</name>
    <dbReference type="NCBI Taxonomy" id="2714937"/>
    <lineage>
        <taxon>Bacteria</taxon>
        <taxon>Bacillati</taxon>
        <taxon>Actinomycetota</taxon>
        <taxon>Actinomycetes</taxon>
        <taxon>Propionibacteriales</taxon>
        <taxon>Propionibacteriaceae</taxon>
        <taxon>Propioniciclava</taxon>
    </lineage>
</organism>
<feature type="transmembrane region" description="Helical" evidence="1">
    <location>
        <begin position="46"/>
        <end position="67"/>
    </location>
</feature>
<dbReference type="EMBL" id="CP049865">
    <property type="protein sequence ID" value="QIK72462.1"/>
    <property type="molecule type" value="Genomic_DNA"/>
</dbReference>
<protein>
    <submittedName>
        <fullName evidence="2">Uncharacterized protein</fullName>
    </submittedName>
</protein>
<dbReference type="Proteomes" id="UP000501058">
    <property type="component" value="Chromosome"/>
</dbReference>
<keyword evidence="3" id="KW-1185">Reference proteome</keyword>
<feature type="transmembrane region" description="Helical" evidence="1">
    <location>
        <begin position="20"/>
        <end position="40"/>
    </location>
</feature>
<keyword evidence="1" id="KW-1133">Transmembrane helix</keyword>
<keyword evidence="1" id="KW-0812">Transmembrane</keyword>
<sequence>MVLRLNRKPLPEMTSESKPLFQHGYFWLGITGVMLLTWWLRDRTPAEWPLVATPLTVAVTLLVMAAVIKAKPRRTKAAVTWGVVLFFVLLGGILALALPFF</sequence>
<keyword evidence="1" id="KW-0472">Membrane</keyword>
<reference evidence="2 3" key="1">
    <citation type="submission" date="2020-03" db="EMBL/GenBank/DDBJ databases">
        <title>Propioniciclava sp. nov., isolated from Hydrophilus acuminatus.</title>
        <authorList>
            <person name="Hyun D.-W."/>
            <person name="Bae J.-W."/>
        </authorList>
    </citation>
    <scope>NUCLEOTIDE SEQUENCE [LARGE SCALE GENOMIC DNA]</scope>
    <source>
        <strain evidence="2 3">HDW11</strain>
    </source>
</reference>
<evidence type="ECO:0000313" key="2">
    <source>
        <dbReference type="EMBL" id="QIK72462.1"/>
    </source>
</evidence>
<name>A0A6G7Y6L8_9ACTN</name>
<evidence type="ECO:0000313" key="3">
    <source>
        <dbReference type="Proteomes" id="UP000501058"/>
    </source>
</evidence>
<dbReference type="RefSeq" id="WP_166233536.1">
    <property type="nucleotide sequence ID" value="NZ_CP049865.1"/>
</dbReference>
<dbReference type="KEGG" id="prv:G7070_09540"/>
<gene>
    <name evidence="2" type="ORF">G7070_09540</name>
</gene>
<proteinExistence type="predicted"/>
<evidence type="ECO:0000256" key="1">
    <source>
        <dbReference type="SAM" id="Phobius"/>
    </source>
</evidence>
<dbReference type="AlphaFoldDB" id="A0A6G7Y6L8"/>